<accession>A0AAE1KKY8</accession>
<sequence>MAAPTSRSLFILLALLLLISFSEVAQVRTSLYLHTIHTYSTAYWYIIII</sequence>
<evidence type="ECO:0000313" key="3">
    <source>
        <dbReference type="Proteomes" id="UP001293593"/>
    </source>
</evidence>
<keyword evidence="1" id="KW-0732">Signal</keyword>
<reference evidence="2" key="1">
    <citation type="submission" date="2023-10" db="EMBL/GenBank/DDBJ databases">
        <title>Chromosome-level genome of the transformable northern wattle, Acacia crassicarpa.</title>
        <authorList>
            <person name="Massaro I."/>
            <person name="Sinha N.R."/>
            <person name="Poethig S."/>
            <person name="Leichty A.R."/>
        </authorList>
    </citation>
    <scope>NUCLEOTIDE SEQUENCE</scope>
    <source>
        <strain evidence="2">Acra3RX</strain>
        <tissue evidence="2">Leaf</tissue>
    </source>
</reference>
<dbReference type="Proteomes" id="UP001293593">
    <property type="component" value="Unassembled WGS sequence"/>
</dbReference>
<dbReference type="AlphaFoldDB" id="A0AAE1KKY8"/>
<protein>
    <submittedName>
        <fullName evidence="2">Uncharacterized protein</fullName>
    </submittedName>
</protein>
<name>A0AAE1KKY8_9FABA</name>
<organism evidence="2 3">
    <name type="scientific">Acacia crassicarpa</name>
    <name type="common">northern wattle</name>
    <dbReference type="NCBI Taxonomy" id="499986"/>
    <lineage>
        <taxon>Eukaryota</taxon>
        <taxon>Viridiplantae</taxon>
        <taxon>Streptophyta</taxon>
        <taxon>Embryophyta</taxon>
        <taxon>Tracheophyta</taxon>
        <taxon>Spermatophyta</taxon>
        <taxon>Magnoliopsida</taxon>
        <taxon>eudicotyledons</taxon>
        <taxon>Gunneridae</taxon>
        <taxon>Pentapetalae</taxon>
        <taxon>rosids</taxon>
        <taxon>fabids</taxon>
        <taxon>Fabales</taxon>
        <taxon>Fabaceae</taxon>
        <taxon>Caesalpinioideae</taxon>
        <taxon>mimosoid clade</taxon>
        <taxon>Acacieae</taxon>
        <taxon>Acacia</taxon>
    </lineage>
</organism>
<evidence type="ECO:0000313" key="2">
    <source>
        <dbReference type="EMBL" id="KAK4278014.1"/>
    </source>
</evidence>
<feature type="signal peptide" evidence="1">
    <location>
        <begin position="1"/>
        <end position="24"/>
    </location>
</feature>
<dbReference type="EMBL" id="JAWXYG010000003">
    <property type="protein sequence ID" value="KAK4278014.1"/>
    <property type="molecule type" value="Genomic_DNA"/>
</dbReference>
<keyword evidence="3" id="KW-1185">Reference proteome</keyword>
<evidence type="ECO:0000256" key="1">
    <source>
        <dbReference type="SAM" id="SignalP"/>
    </source>
</evidence>
<feature type="chain" id="PRO_5041988915" evidence="1">
    <location>
        <begin position="25"/>
        <end position="49"/>
    </location>
</feature>
<proteinExistence type="predicted"/>
<gene>
    <name evidence="2" type="ORF">QN277_015918</name>
</gene>
<comment type="caution">
    <text evidence="2">The sequence shown here is derived from an EMBL/GenBank/DDBJ whole genome shotgun (WGS) entry which is preliminary data.</text>
</comment>